<evidence type="ECO:0000256" key="8">
    <source>
        <dbReference type="SAM" id="Phobius"/>
    </source>
</evidence>
<feature type="transmembrane region" description="Helical" evidence="8">
    <location>
        <begin position="48"/>
        <end position="65"/>
    </location>
</feature>
<feature type="transmembrane region" description="Helical" evidence="8">
    <location>
        <begin position="197"/>
        <end position="217"/>
    </location>
</feature>
<dbReference type="EMBL" id="PKQJ01000004">
    <property type="protein sequence ID" value="PLC46860.1"/>
    <property type="molecule type" value="Genomic_DNA"/>
</dbReference>
<feature type="transmembrane region" description="Helical" evidence="8">
    <location>
        <begin position="296"/>
        <end position="318"/>
    </location>
</feature>
<evidence type="ECO:0000256" key="3">
    <source>
        <dbReference type="ARBA" id="ARBA00022448"/>
    </source>
</evidence>
<evidence type="ECO:0000313" key="10">
    <source>
        <dbReference type="EMBL" id="PLC46860.1"/>
    </source>
</evidence>
<dbReference type="PANTHER" id="PTHR42718:SF9">
    <property type="entry name" value="MAJOR FACILITATOR SUPERFAMILY MULTIDRUG TRANSPORTER MFSC"/>
    <property type="match status" value="1"/>
</dbReference>
<dbReference type="Proteomes" id="UP000234512">
    <property type="component" value="Unassembled WGS sequence"/>
</dbReference>
<keyword evidence="3" id="KW-0813">Transport</keyword>
<dbReference type="InterPro" id="IPR005829">
    <property type="entry name" value="Sugar_transporter_CS"/>
</dbReference>
<keyword evidence="5 8" id="KW-0812">Transmembrane</keyword>
<feature type="transmembrane region" description="Helical" evidence="8">
    <location>
        <begin position="325"/>
        <end position="345"/>
    </location>
</feature>
<sequence length="620" mass="66646">MNSKRLRNILSFIGLSIAMFMGTLDSTIVNIALPKIMRAFGSSLNDTSWVTTIYVLSLSVFMITSSKVADRIGRKKVMLCGLVLFGGFSTACMLAPSLELLIVFRFVQGIGGAIITPLALPMGIEAFGKKHISILSAAVGAITALAAAGGPPIGGVILQVSTWRWVFGINVPLAIVASIFVFFFTNESYDETLSDKTDPFGTVLLTASLGGISFGLLQGRQMGWHSMAITGSLLIGMLSLIAFIFVERKVTSPVIELTLFKNKAFASSTIVYFVTGFGLVCPTLVFNYFLQDVMNYAPLHAAMLIIPVSLTVMFAMPLGTRIMDVVGAVPVNLTGMLLVSMSLFSFAAIDTNTATEFIVMLMILNGFGFGFSTISIVSSLNHLPKEKSGIGSGIVNAARQIGTCLGIALLVTVLDTQIEQAKRQVLNSSEKIVMQARLSPHVESTVSRALRESLVGNKTQPDTKEMKQKIKTAASDTANLPLPTRRSDLYALYKGSQKLANGQLKASKGVIDTKDALKQIITTNPQFETSLDPFLTGLMSIESANDDIMLGQANLATAIKLLAQKRVLKKTMISIDNQTNEELSSAFGKTYVLAGIIVLLCAPIALFTDSPRKEEIGTRN</sequence>
<dbReference type="Gene3D" id="1.20.1720.10">
    <property type="entry name" value="Multidrug resistance protein D"/>
    <property type="match status" value="1"/>
</dbReference>
<organism evidence="10 11">
    <name type="scientific">Lacticaseibacillus paracasei</name>
    <name type="common">Lactobacillus paracasei</name>
    <dbReference type="NCBI Taxonomy" id="1597"/>
    <lineage>
        <taxon>Bacteria</taxon>
        <taxon>Bacillati</taxon>
        <taxon>Bacillota</taxon>
        <taxon>Bacilli</taxon>
        <taxon>Lactobacillales</taxon>
        <taxon>Lactobacillaceae</taxon>
        <taxon>Lacticaseibacillus</taxon>
    </lineage>
</organism>
<evidence type="ECO:0000313" key="11">
    <source>
        <dbReference type="Proteomes" id="UP000234512"/>
    </source>
</evidence>
<feature type="transmembrane region" description="Helical" evidence="8">
    <location>
        <begin position="590"/>
        <end position="608"/>
    </location>
</feature>
<accession>A0AB36XC37</accession>
<evidence type="ECO:0000256" key="2">
    <source>
        <dbReference type="ARBA" id="ARBA00008537"/>
    </source>
</evidence>
<dbReference type="PROSITE" id="PS50850">
    <property type="entry name" value="MFS"/>
    <property type="match status" value="1"/>
</dbReference>
<evidence type="ECO:0000256" key="4">
    <source>
        <dbReference type="ARBA" id="ARBA00022475"/>
    </source>
</evidence>
<feature type="transmembrane region" description="Helical" evidence="8">
    <location>
        <begin position="165"/>
        <end position="185"/>
    </location>
</feature>
<name>A0AB36XC37_LACPA</name>
<gene>
    <name evidence="10" type="ORF">C0Q90_05000</name>
</gene>
<dbReference type="InterPro" id="IPR011701">
    <property type="entry name" value="MFS"/>
</dbReference>
<feature type="domain" description="Major facilitator superfamily (MFS) profile" evidence="9">
    <location>
        <begin position="11"/>
        <end position="464"/>
    </location>
</feature>
<dbReference type="PROSITE" id="PS00216">
    <property type="entry name" value="SUGAR_TRANSPORT_1"/>
    <property type="match status" value="1"/>
</dbReference>
<dbReference type="PANTHER" id="PTHR42718">
    <property type="entry name" value="MAJOR FACILITATOR SUPERFAMILY MULTIDRUG TRANSPORTER MFSC"/>
    <property type="match status" value="1"/>
</dbReference>
<dbReference type="RefSeq" id="WP_012492053.1">
    <property type="nucleotide sequence ID" value="NC_010999.1"/>
</dbReference>
<feature type="transmembrane region" description="Helical" evidence="8">
    <location>
        <begin position="265"/>
        <end position="290"/>
    </location>
</feature>
<dbReference type="Pfam" id="PF07690">
    <property type="entry name" value="MFS_1"/>
    <property type="match status" value="1"/>
</dbReference>
<comment type="caution">
    <text evidence="10">The sequence shown here is derived from an EMBL/GenBank/DDBJ whole genome shotgun (WGS) entry which is preliminary data.</text>
</comment>
<dbReference type="GO" id="GO:0005886">
    <property type="term" value="C:plasma membrane"/>
    <property type="evidence" value="ECO:0007669"/>
    <property type="project" value="UniProtKB-SubCell"/>
</dbReference>
<dbReference type="InterPro" id="IPR004638">
    <property type="entry name" value="EmrB-like"/>
</dbReference>
<evidence type="ECO:0000256" key="6">
    <source>
        <dbReference type="ARBA" id="ARBA00022989"/>
    </source>
</evidence>
<reference evidence="10 11" key="1">
    <citation type="journal article" date="2018" name="Genome Announc.">
        <title>Draft Genome Sequence of Lactobacillus paracasei DUP 13076, Which Exhibits Potent Antipathogenic Effects against Salmonella enterica Serovars Enteritidis, Typhimurium, and Heidelberg.</title>
        <authorList>
            <person name="Muyyarikkandy M.S."/>
            <person name="Alqahtani F.H."/>
            <person name="Mandoiu I."/>
            <person name="Amalaradjou M.A."/>
        </authorList>
    </citation>
    <scope>NUCLEOTIDE SEQUENCE [LARGE SCALE GENOMIC DNA]</scope>
    <source>
        <strain evidence="10 11">DUP 13076</strain>
    </source>
</reference>
<dbReference type="InterPro" id="IPR020846">
    <property type="entry name" value="MFS_dom"/>
</dbReference>
<evidence type="ECO:0000256" key="5">
    <source>
        <dbReference type="ARBA" id="ARBA00022692"/>
    </source>
</evidence>
<dbReference type="Gene3D" id="1.20.1250.20">
    <property type="entry name" value="MFS general substrate transporter like domains"/>
    <property type="match status" value="1"/>
</dbReference>
<dbReference type="SUPFAM" id="SSF103473">
    <property type="entry name" value="MFS general substrate transporter"/>
    <property type="match status" value="1"/>
</dbReference>
<dbReference type="GO" id="GO:0022857">
    <property type="term" value="F:transmembrane transporter activity"/>
    <property type="evidence" value="ECO:0007669"/>
    <property type="project" value="InterPro"/>
</dbReference>
<dbReference type="InterPro" id="IPR036259">
    <property type="entry name" value="MFS_trans_sf"/>
</dbReference>
<dbReference type="KEGG" id="lcs:LCBD_2836"/>
<proteinExistence type="inferred from homology"/>
<dbReference type="PRINTS" id="PR01036">
    <property type="entry name" value="TCRTETB"/>
</dbReference>
<dbReference type="KEGG" id="lce:LC2W_2810"/>
<comment type="similarity">
    <text evidence="2">Belongs to the major facilitator superfamily. EmrB family.</text>
</comment>
<keyword evidence="4" id="KW-1003">Cell membrane</keyword>
<comment type="subcellular location">
    <subcellularLocation>
        <location evidence="1">Cell membrane</location>
        <topology evidence="1">Multi-pass membrane protein</topology>
    </subcellularLocation>
</comment>
<dbReference type="NCBIfam" id="TIGR00711">
    <property type="entry name" value="efflux_EmrB"/>
    <property type="match status" value="1"/>
</dbReference>
<feature type="transmembrane region" description="Helical" evidence="8">
    <location>
        <begin position="77"/>
        <end position="96"/>
    </location>
</feature>
<evidence type="ECO:0000256" key="1">
    <source>
        <dbReference type="ARBA" id="ARBA00004651"/>
    </source>
</evidence>
<protein>
    <submittedName>
        <fullName evidence="10">MFS transporter</fullName>
    </submittedName>
</protein>
<keyword evidence="6 8" id="KW-1133">Transmembrane helix</keyword>
<feature type="transmembrane region" description="Helical" evidence="8">
    <location>
        <begin position="357"/>
        <end position="377"/>
    </location>
</feature>
<evidence type="ECO:0000259" key="9">
    <source>
        <dbReference type="PROSITE" id="PS50850"/>
    </source>
</evidence>
<feature type="transmembrane region" description="Helical" evidence="8">
    <location>
        <begin position="223"/>
        <end position="245"/>
    </location>
</feature>
<dbReference type="AlphaFoldDB" id="A0AB36XC37"/>
<keyword evidence="7 8" id="KW-0472">Membrane</keyword>
<dbReference type="CDD" id="cd17321">
    <property type="entry name" value="MFS_MMR_MDR_like"/>
    <property type="match status" value="1"/>
</dbReference>
<evidence type="ECO:0000256" key="7">
    <source>
        <dbReference type="ARBA" id="ARBA00023136"/>
    </source>
</evidence>
<feature type="transmembrane region" description="Helical" evidence="8">
    <location>
        <begin position="132"/>
        <end position="153"/>
    </location>
</feature>
<feature type="transmembrane region" description="Helical" evidence="8">
    <location>
        <begin position="12"/>
        <end position="33"/>
    </location>
</feature>